<comment type="caution">
    <text evidence="2">The sequence shown here is derived from an EMBL/GenBank/DDBJ whole genome shotgun (WGS) entry which is preliminary data.</text>
</comment>
<evidence type="ECO:0000313" key="2">
    <source>
        <dbReference type="EMBL" id="MQM13330.1"/>
    </source>
</evidence>
<sequence>MPQLHTSNVKMSQLSSTKLATPRARSRSPRSPPKVLADVTVVYAGVVQTCTTSSRVVESFELVLPRGMP</sequence>
<dbReference type="AlphaFoldDB" id="A0A843X788"/>
<keyword evidence="3" id="KW-1185">Reference proteome</keyword>
<dbReference type="Proteomes" id="UP000652761">
    <property type="component" value="Unassembled WGS sequence"/>
</dbReference>
<protein>
    <submittedName>
        <fullName evidence="2">Uncharacterized protein</fullName>
    </submittedName>
</protein>
<evidence type="ECO:0000256" key="1">
    <source>
        <dbReference type="SAM" id="MobiDB-lite"/>
    </source>
</evidence>
<name>A0A843X788_COLES</name>
<organism evidence="2 3">
    <name type="scientific">Colocasia esculenta</name>
    <name type="common">Wild taro</name>
    <name type="synonym">Arum esculentum</name>
    <dbReference type="NCBI Taxonomy" id="4460"/>
    <lineage>
        <taxon>Eukaryota</taxon>
        <taxon>Viridiplantae</taxon>
        <taxon>Streptophyta</taxon>
        <taxon>Embryophyta</taxon>
        <taxon>Tracheophyta</taxon>
        <taxon>Spermatophyta</taxon>
        <taxon>Magnoliopsida</taxon>
        <taxon>Liliopsida</taxon>
        <taxon>Araceae</taxon>
        <taxon>Aroideae</taxon>
        <taxon>Colocasieae</taxon>
        <taxon>Colocasia</taxon>
    </lineage>
</organism>
<feature type="compositionally biased region" description="Polar residues" evidence="1">
    <location>
        <begin position="1"/>
        <end position="19"/>
    </location>
</feature>
<feature type="region of interest" description="Disordered" evidence="1">
    <location>
        <begin position="1"/>
        <end position="32"/>
    </location>
</feature>
<dbReference type="EMBL" id="NMUH01005655">
    <property type="protein sequence ID" value="MQM13330.1"/>
    <property type="molecule type" value="Genomic_DNA"/>
</dbReference>
<accession>A0A843X788</accession>
<proteinExistence type="predicted"/>
<gene>
    <name evidence="2" type="ORF">Taro_046254</name>
</gene>
<reference evidence="2" key="1">
    <citation type="submission" date="2017-07" db="EMBL/GenBank/DDBJ databases">
        <title>Taro Niue Genome Assembly and Annotation.</title>
        <authorList>
            <person name="Atibalentja N."/>
            <person name="Keating K."/>
            <person name="Fields C.J."/>
        </authorList>
    </citation>
    <scope>NUCLEOTIDE SEQUENCE</scope>
    <source>
        <strain evidence="2">Niue_2</strain>
        <tissue evidence="2">Leaf</tissue>
    </source>
</reference>
<evidence type="ECO:0000313" key="3">
    <source>
        <dbReference type="Proteomes" id="UP000652761"/>
    </source>
</evidence>